<proteinExistence type="predicted"/>
<dbReference type="Proteomes" id="UP000438448">
    <property type="component" value="Unassembled WGS sequence"/>
</dbReference>
<evidence type="ECO:0008006" key="6">
    <source>
        <dbReference type="Google" id="ProtNLM"/>
    </source>
</evidence>
<name>A0A7K0DEN5_9NOCA</name>
<dbReference type="EMBL" id="WEGK01000028">
    <property type="protein sequence ID" value="MQY24177.1"/>
    <property type="molecule type" value="Genomic_DNA"/>
</dbReference>
<dbReference type="GO" id="GO:0008171">
    <property type="term" value="F:O-methyltransferase activity"/>
    <property type="evidence" value="ECO:0007669"/>
    <property type="project" value="InterPro"/>
</dbReference>
<dbReference type="Gene3D" id="3.40.50.150">
    <property type="entry name" value="Vaccinia Virus protein VP39"/>
    <property type="match status" value="1"/>
</dbReference>
<evidence type="ECO:0000256" key="1">
    <source>
        <dbReference type="ARBA" id="ARBA00022603"/>
    </source>
</evidence>
<evidence type="ECO:0000256" key="3">
    <source>
        <dbReference type="ARBA" id="ARBA00022691"/>
    </source>
</evidence>
<dbReference type="AlphaFoldDB" id="A0A7K0DEN5"/>
<keyword evidence="2" id="KW-0808">Transferase</keyword>
<reference evidence="4 5" key="1">
    <citation type="submission" date="2019-10" db="EMBL/GenBank/DDBJ databases">
        <title>Nocardia macrotermitis sp. nov. and Nocardia aurantia sp. nov., isolated from the gut of fungus growing-termite Macrotermes natalensis.</title>
        <authorList>
            <person name="Benndorf R."/>
            <person name="Schwitalla J."/>
            <person name="Martin K."/>
            <person name="De Beer W."/>
            <person name="Kaster A.-K."/>
            <person name="Vollmers J."/>
            <person name="Poulsen M."/>
            <person name="Beemelmanns C."/>
        </authorList>
    </citation>
    <scope>NUCLEOTIDE SEQUENCE [LARGE SCALE GENOMIC DNA]</scope>
    <source>
        <strain evidence="4 5">RB20</strain>
    </source>
</reference>
<sequence length="245" mass="26714">MESEFRWGAELFTIEGMSKRDPFVLLDGRAAGVVRRLHSGNDRQLPRMLGRLARDLPALVLGRPRRADADAPERFEDAYLALGREQAAFCYAQARAVRARRVVEFGTSFGVSTIWLAAAVRDNGGGTVIGTEMVAAKAERARANVRAAGLADQVEIRTGDALETLRDLEEPVDLMLNDGFPDAALDVLRLIAPRLRTGAVVITDNVGVMRGDYAEYVSWVRDPANGFVSVQVPYKGGTEVSIRVG</sequence>
<gene>
    <name evidence="4" type="ORF">NRB20_73100</name>
</gene>
<dbReference type="SUPFAM" id="SSF53335">
    <property type="entry name" value="S-adenosyl-L-methionine-dependent methyltransferases"/>
    <property type="match status" value="1"/>
</dbReference>
<organism evidence="4 5">
    <name type="scientific">Nocardia macrotermitis</name>
    <dbReference type="NCBI Taxonomy" id="2585198"/>
    <lineage>
        <taxon>Bacteria</taxon>
        <taxon>Bacillati</taxon>
        <taxon>Actinomycetota</taxon>
        <taxon>Actinomycetes</taxon>
        <taxon>Mycobacteriales</taxon>
        <taxon>Nocardiaceae</taxon>
        <taxon>Nocardia</taxon>
    </lineage>
</organism>
<evidence type="ECO:0000313" key="4">
    <source>
        <dbReference type="EMBL" id="MQY24177.1"/>
    </source>
</evidence>
<keyword evidence="3" id="KW-0949">S-adenosyl-L-methionine</keyword>
<keyword evidence="5" id="KW-1185">Reference proteome</keyword>
<keyword evidence="1" id="KW-0489">Methyltransferase</keyword>
<dbReference type="PROSITE" id="PS51682">
    <property type="entry name" value="SAM_OMT_I"/>
    <property type="match status" value="1"/>
</dbReference>
<evidence type="ECO:0000256" key="2">
    <source>
        <dbReference type="ARBA" id="ARBA00022679"/>
    </source>
</evidence>
<dbReference type="PANTHER" id="PTHR43167:SF1">
    <property type="entry name" value="PUTATIVE (AFU_ORTHOLOGUE AFUA_6G01830)-RELATED"/>
    <property type="match status" value="1"/>
</dbReference>
<dbReference type="CDD" id="cd02440">
    <property type="entry name" value="AdoMet_MTases"/>
    <property type="match status" value="1"/>
</dbReference>
<dbReference type="GO" id="GO:0032259">
    <property type="term" value="P:methylation"/>
    <property type="evidence" value="ECO:0007669"/>
    <property type="project" value="UniProtKB-KW"/>
</dbReference>
<dbReference type="PANTHER" id="PTHR43167">
    <property type="entry name" value="PUTATIVE (AFU_ORTHOLOGUE AFUA_6G01830)-RELATED"/>
    <property type="match status" value="1"/>
</dbReference>
<dbReference type="Pfam" id="PF13578">
    <property type="entry name" value="Methyltransf_24"/>
    <property type="match status" value="1"/>
</dbReference>
<dbReference type="InterPro" id="IPR029063">
    <property type="entry name" value="SAM-dependent_MTases_sf"/>
</dbReference>
<dbReference type="InterPro" id="IPR002935">
    <property type="entry name" value="SAM_O-MeTrfase"/>
</dbReference>
<protein>
    <recommendedName>
        <fullName evidence="6">O-methyltransferase</fullName>
    </recommendedName>
</protein>
<evidence type="ECO:0000313" key="5">
    <source>
        <dbReference type="Proteomes" id="UP000438448"/>
    </source>
</evidence>
<comment type="caution">
    <text evidence="4">The sequence shown here is derived from an EMBL/GenBank/DDBJ whole genome shotgun (WGS) entry which is preliminary data.</text>
</comment>
<accession>A0A7K0DEN5</accession>